<dbReference type="OrthoDB" id="9797743at2"/>
<dbReference type="InterPro" id="IPR041492">
    <property type="entry name" value="HAD_2"/>
</dbReference>
<dbReference type="InterPro" id="IPR023214">
    <property type="entry name" value="HAD_sf"/>
</dbReference>
<reference evidence="1 2" key="1">
    <citation type="submission" date="2010-08" db="EMBL/GenBank/DDBJ databases">
        <authorList>
            <consortium name="US DOE Joint Genome Institute (JGI-PGF)"/>
            <person name="Lucas S."/>
            <person name="Copeland A."/>
            <person name="Lapidus A."/>
            <person name="Cheng J.-F."/>
            <person name="Bruce D."/>
            <person name="Goodwin L."/>
            <person name="Pitluck S."/>
            <person name="Land M.L."/>
            <person name="Hauser L."/>
            <person name="Chang Y.-J."/>
            <person name="Anderson I.J."/>
            <person name="Johnson E."/>
            <person name="Mulhopadhyay B."/>
            <person name="Kyrpides N."/>
            <person name="Woyke T.J."/>
        </authorList>
    </citation>
    <scope>NUCLEOTIDE SEQUENCE [LARGE SCALE GENOMIC DNA]</scope>
    <source>
        <strain evidence="1 2">6</strain>
    </source>
</reference>
<sequence length="221" mass="25097">MRNFKGAIFDLDGTLLDSMWIWDQIDIDFLAKRGFEVPEDYQRSIATMNSHETAVYTIKRFGLDEEPEELVREWLDMAKDAYANRLELKEGAYDYVRSLYEEGIRMSVATASDLELVLPALKRTGLFSMLDHVITVREVSRGKGFPDIYLESAARLGLDPGDCVVYEDILEGICAAKTGGFRTVAIREDCNSSSWEQIRKKADRSITSFRELISEGVTITI</sequence>
<dbReference type="Gene3D" id="3.40.50.1000">
    <property type="entry name" value="HAD superfamily/HAD-like"/>
    <property type="match status" value="1"/>
</dbReference>
<dbReference type="CDD" id="cd07505">
    <property type="entry name" value="HAD_BPGM-like"/>
    <property type="match status" value="1"/>
</dbReference>
<dbReference type="InterPro" id="IPR036412">
    <property type="entry name" value="HAD-like_sf"/>
</dbReference>
<evidence type="ECO:0000313" key="1">
    <source>
        <dbReference type="EMBL" id="EIM56314.1"/>
    </source>
</evidence>
<dbReference type="InterPro" id="IPR006439">
    <property type="entry name" value="HAD-SF_hydro_IA"/>
</dbReference>
<dbReference type="EMBL" id="CM001487">
    <property type="protein sequence ID" value="EIM56314.1"/>
    <property type="molecule type" value="Genomic_DNA"/>
</dbReference>
<name>I5AR91_EUBC6</name>
<keyword evidence="2" id="KW-1185">Reference proteome</keyword>
<dbReference type="STRING" id="633697.EubceDRAFT1_0463"/>
<dbReference type="SFLD" id="SFLDG01129">
    <property type="entry name" value="C1.5:_HAD__Beta-PGM__Phosphata"/>
    <property type="match status" value="1"/>
</dbReference>
<protein>
    <submittedName>
        <fullName evidence="1">Haloacid dehalogenase superfamily protein, subfamily IA, variant 3 with third motif having DD or ED</fullName>
    </submittedName>
</protein>
<dbReference type="SFLD" id="SFLDS00003">
    <property type="entry name" value="Haloacid_Dehalogenase"/>
    <property type="match status" value="1"/>
</dbReference>
<organism evidence="1 2">
    <name type="scientific">Eubacterium cellulosolvens (strain ATCC 43171 / JCM 9499 / 6)</name>
    <name type="common">Cillobacterium cellulosolvens</name>
    <dbReference type="NCBI Taxonomy" id="633697"/>
    <lineage>
        <taxon>Bacteria</taxon>
        <taxon>Bacillati</taxon>
        <taxon>Bacillota</taxon>
        <taxon>Clostridia</taxon>
        <taxon>Eubacteriales</taxon>
        <taxon>Eubacteriaceae</taxon>
        <taxon>Eubacterium</taxon>
    </lineage>
</organism>
<dbReference type="eggNOG" id="COG0637">
    <property type="taxonomic scope" value="Bacteria"/>
</dbReference>
<evidence type="ECO:0000313" key="2">
    <source>
        <dbReference type="Proteomes" id="UP000005753"/>
    </source>
</evidence>
<dbReference type="PANTHER" id="PTHR18901">
    <property type="entry name" value="2-DEOXYGLUCOSE-6-PHOSPHATE PHOSPHATASE 2"/>
    <property type="match status" value="1"/>
</dbReference>
<dbReference type="InterPro" id="IPR023198">
    <property type="entry name" value="PGP-like_dom2"/>
</dbReference>
<dbReference type="SUPFAM" id="SSF56784">
    <property type="entry name" value="HAD-like"/>
    <property type="match status" value="1"/>
</dbReference>
<dbReference type="Gene3D" id="1.10.150.240">
    <property type="entry name" value="Putative phosphatase, domain 2"/>
    <property type="match status" value="1"/>
</dbReference>
<dbReference type="NCBIfam" id="TIGR01509">
    <property type="entry name" value="HAD-SF-IA-v3"/>
    <property type="match status" value="1"/>
</dbReference>
<proteinExistence type="predicted"/>
<dbReference type="HOGENOM" id="CLU_045011_13_1_9"/>
<dbReference type="PANTHER" id="PTHR18901:SF38">
    <property type="entry name" value="PSEUDOURIDINE-5'-PHOSPHATASE"/>
    <property type="match status" value="1"/>
</dbReference>
<gene>
    <name evidence="1" type="ORF">EubceDRAFT1_0463</name>
</gene>
<dbReference type="AlphaFoldDB" id="I5AR91"/>
<dbReference type="GO" id="GO:0016791">
    <property type="term" value="F:phosphatase activity"/>
    <property type="evidence" value="ECO:0007669"/>
    <property type="project" value="TreeGrafter"/>
</dbReference>
<dbReference type="PRINTS" id="PR00413">
    <property type="entry name" value="HADHALOGNASE"/>
</dbReference>
<dbReference type="Pfam" id="PF13419">
    <property type="entry name" value="HAD_2"/>
    <property type="match status" value="1"/>
</dbReference>
<accession>I5AR91</accession>
<dbReference type="Proteomes" id="UP000005753">
    <property type="component" value="Chromosome"/>
</dbReference>
<reference evidence="1 2" key="2">
    <citation type="submission" date="2012-02" db="EMBL/GenBank/DDBJ databases">
        <title>Improved High-Quality Draft sequence of Eubacterium cellulosolvens 6.</title>
        <authorList>
            <consortium name="US DOE Joint Genome Institute"/>
            <person name="Lucas S."/>
            <person name="Han J."/>
            <person name="Lapidus A."/>
            <person name="Cheng J.-F."/>
            <person name="Goodwin L."/>
            <person name="Pitluck S."/>
            <person name="Peters L."/>
            <person name="Mikhailova N."/>
            <person name="Gu W."/>
            <person name="Detter J.C."/>
            <person name="Han C."/>
            <person name="Tapia R."/>
            <person name="Land M."/>
            <person name="Hauser L."/>
            <person name="Kyrpides N."/>
            <person name="Ivanova N."/>
            <person name="Pagani I."/>
            <person name="Johnson E."/>
            <person name="Mukhopadhyay B."/>
            <person name="Anderson I."/>
            <person name="Woyke T."/>
        </authorList>
    </citation>
    <scope>NUCLEOTIDE SEQUENCE [LARGE SCALE GENOMIC DNA]</scope>
    <source>
        <strain evidence="1 2">6</strain>
    </source>
</reference>